<evidence type="ECO:0000256" key="3">
    <source>
        <dbReference type="ARBA" id="ARBA00022741"/>
    </source>
</evidence>
<keyword evidence="4" id="KW-0067">ATP-binding</keyword>
<dbReference type="PANTHER" id="PTHR42794:SF1">
    <property type="entry name" value="HEMIN IMPORT ATP-BINDING PROTEIN HMUV"/>
    <property type="match status" value="1"/>
</dbReference>
<dbReference type="EMBL" id="ANHY01000011">
    <property type="protein sequence ID" value="EKV29770.1"/>
    <property type="molecule type" value="Genomic_DNA"/>
</dbReference>
<dbReference type="AlphaFoldDB" id="K9GUW5"/>
<dbReference type="SUPFAM" id="SSF52540">
    <property type="entry name" value="P-loop containing nucleoside triphosphate hydrolases"/>
    <property type="match status" value="1"/>
</dbReference>
<dbReference type="FunFam" id="3.40.50.300:FF:000134">
    <property type="entry name" value="Iron-enterobactin ABC transporter ATP-binding protein"/>
    <property type="match status" value="1"/>
</dbReference>
<evidence type="ECO:0000256" key="5">
    <source>
        <dbReference type="ARBA" id="ARBA00022967"/>
    </source>
</evidence>
<dbReference type="PROSITE" id="PS00211">
    <property type="entry name" value="ABC_TRANSPORTER_1"/>
    <property type="match status" value="1"/>
</dbReference>
<keyword evidence="5" id="KW-1278">Translocase</keyword>
<dbReference type="InterPro" id="IPR003593">
    <property type="entry name" value="AAA+_ATPase"/>
</dbReference>
<comment type="similarity">
    <text evidence="1">Belongs to the ABC transporter superfamily.</text>
</comment>
<evidence type="ECO:0000256" key="1">
    <source>
        <dbReference type="ARBA" id="ARBA00005417"/>
    </source>
</evidence>
<dbReference type="STRING" id="1238182.C882_0200"/>
<feature type="domain" description="ABC transporter" evidence="7">
    <location>
        <begin position="5"/>
        <end position="241"/>
    </location>
</feature>
<dbReference type="SMART" id="SM00382">
    <property type="entry name" value="AAA"/>
    <property type="match status" value="1"/>
</dbReference>
<dbReference type="Gene3D" id="3.40.50.300">
    <property type="entry name" value="P-loop containing nucleotide triphosphate hydrolases"/>
    <property type="match status" value="1"/>
</dbReference>
<gene>
    <name evidence="8" type="ORF">C882_0200</name>
</gene>
<keyword evidence="3" id="KW-0547">Nucleotide-binding</keyword>
<comment type="function">
    <text evidence="6">Part of the ABC transporter complex HmuTUV involved in hemin import. Responsible for energy coupling to the transport system.</text>
</comment>
<dbReference type="eggNOG" id="COG1120">
    <property type="taxonomic scope" value="Bacteria"/>
</dbReference>
<dbReference type="PROSITE" id="PS50893">
    <property type="entry name" value="ABC_TRANSPORTER_2"/>
    <property type="match status" value="1"/>
</dbReference>
<keyword evidence="2" id="KW-0813">Transport</keyword>
<dbReference type="Proteomes" id="UP000009881">
    <property type="component" value="Unassembled WGS sequence"/>
</dbReference>
<dbReference type="GO" id="GO:0005524">
    <property type="term" value="F:ATP binding"/>
    <property type="evidence" value="ECO:0007669"/>
    <property type="project" value="UniProtKB-KW"/>
</dbReference>
<evidence type="ECO:0000259" key="7">
    <source>
        <dbReference type="PROSITE" id="PS50893"/>
    </source>
</evidence>
<sequence>MTAMLSARDITVRIGPRPLLESVTAHFHAGQVTGVIGPNGAGKSTLMRVLAGLVAPETGAITLDGAPLPPPGSRARARRVGYLPQGHEVHWPLTARRTIALGRMPHIPAFGTPGERDSAAVDTAMNRTATAHLADARVDTLSGGERARVMLARVLVTETPVLLADEPVAALDPYHALAVMDLLAEEARAHRRAVAVVLHDLTLAARYCDSLILIDGGRVCAAGPAEPVLTSGALSAAYGVRFARGVLDGGAVITPIHRLDEEPSCSLN</sequence>
<reference evidence="8 9" key="1">
    <citation type="journal article" date="2013" name="Genome Announc.">
        <title>Draft Genome Sequence of an Alphaproteobacterium, Caenispirillum salinarum AK4(T), Isolated from a Solar Saltern.</title>
        <authorList>
            <person name="Khatri I."/>
            <person name="Singh A."/>
            <person name="Korpole S."/>
            <person name="Pinnaka A.K."/>
            <person name="Subramanian S."/>
        </authorList>
    </citation>
    <scope>NUCLEOTIDE SEQUENCE [LARGE SCALE GENOMIC DNA]</scope>
    <source>
        <strain evidence="8 9">AK4</strain>
    </source>
</reference>
<protein>
    <submittedName>
        <fullName evidence="8">ABC transporter component</fullName>
    </submittedName>
</protein>
<dbReference type="InterPro" id="IPR017871">
    <property type="entry name" value="ABC_transporter-like_CS"/>
</dbReference>
<accession>K9GUW5</accession>
<evidence type="ECO:0000313" key="8">
    <source>
        <dbReference type="EMBL" id="EKV29770.1"/>
    </source>
</evidence>
<comment type="caution">
    <text evidence="8">The sequence shown here is derived from an EMBL/GenBank/DDBJ whole genome shotgun (WGS) entry which is preliminary data.</text>
</comment>
<keyword evidence="9" id="KW-1185">Reference proteome</keyword>
<dbReference type="RefSeq" id="WP_009540860.1">
    <property type="nucleotide sequence ID" value="NZ_ANHY01000011.1"/>
</dbReference>
<dbReference type="InterPro" id="IPR027417">
    <property type="entry name" value="P-loop_NTPase"/>
</dbReference>
<organism evidence="8 9">
    <name type="scientific">Caenispirillum salinarum AK4</name>
    <dbReference type="NCBI Taxonomy" id="1238182"/>
    <lineage>
        <taxon>Bacteria</taxon>
        <taxon>Pseudomonadati</taxon>
        <taxon>Pseudomonadota</taxon>
        <taxon>Alphaproteobacteria</taxon>
        <taxon>Rhodospirillales</taxon>
        <taxon>Novispirillaceae</taxon>
        <taxon>Caenispirillum</taxon>
    </lineage>
</organism>
<name>K9GUW5_9PROT</name>
<proteinExistence type="inferred from homology"/>
<evidence type="ECO:0000256" key="6">
    <source>
        <dbReference type="ARBA" id="ARBA00037066"/>
    </source>
</evidence>
<dbReference type="GO" id="GO:0016887">
    <property type="term" value="F:ATP hydrolysis activity"/>
    <property type="evidence" value="ECO:0007669"/>
    <property type="project" value="InterPro"/>
</dbReference>
<dbReference type="PANTHER" id="PTHR42794">
    <property type="entry name" value="HEMIN IMPORT ATP-BINDING PROTEIN HMUV"/>
    <property type="match status" value="1"/>
</dbReference>
<dbReference type="InterPro" id="IPR003439">
    <property type="entry name" value="ABC_transporter-like_ATP-bd"/>
</dbReference>
<dbReference type="CDD" id="cd03214">
    <property type="entry name" value="ABC_Iron-Siderophores_B12_Hemin"/>
    <property type="match status" value="1"/>
</dbReference>
<evidence type="ECO:0000256" key="4">
    <source>
        <dbReference type="ARBA" id="ARBA00022840"/>
    </source>
</evidence>
<evidence type="ECO:0000256" key="2">
    <source>
        <dbReference type="ARBA" id="ARBA00022448"/>
    </source>
</evidence>
<dbReference type="OrthoDB" id="9810077at2"/>
<evidence type="ECO:0000313" key="9">
    <source>
        <dbReference type="Proteomes" id="UP000009881"/>
    </source>
</evidence>
<dbReference type="Pfam" id="PF00005">
    <property type="entry name" value="ABC_tran"/>
    <property type="match status" value="1"/>
</dbReference>